<evidence type="ECO:0000313" key="3">
    <source>
        <dbReference type="EMBL" id="MBO1263563.1"/>
    </source>
</evidence>
<dbReference type="PANTHER" id="PTHR33393:SF12">
    <property type="entry name" value="CAPSULE BIOSYNTHESIS PROTEIN CAPA"/>
    <property type="match status" value="1"/>
</dbReference>
<name>A0A939KHX6_9CLOT</name>
<comment type="similarity">
    <text evidence="1">Belongs to the CapA family.</text>
</comment>
<dbReference type="InterPro" id="IPR029052">
    <property type="entry name" value="Metallo-depent_PP-like"/>
</dbReference>
<evidence type="ECO:0000259" key="2">
    <source>
        <dbReference type="SMART" id="SM00854"/>
    </source>
</evidence>
<keyword evidence="4" id="KW-1185">Reference proteome</keyword>
<evidence type="ECO:0000313" key="4">
    <source>
        <dbReference type="Proteomes" id="UP000664218"/>
    </source>
</evidence>
<comment type="caution">
    <text evidence="3">The sequence shown here is derived from an EMBL/GenBank/DDBJ whole genome shotgun (WGS) entry which is preliminary data.</text>
</comment>
<reference evidence="3" key="1">
    <citation type="submission" date="2021-03" db="EMBL/GenBank/DDBJ databases">
        <title>Proteiniclasticum marinus sp. nov., isolated from tidal flat sediment.</title>
        <authorList>
            <person name="Namirimu T."/>
            <person name="Yang J.-A."/>
            <person name="Yang S.-H."/>
            <person name="Kim Y.-J."/>
            <person name="Kwon K.K."/>
        </authorList>
    </citation>
    <scope>NUCLEOTIDE SEQUENCE</scope>
    <source>
        <strain evidence="3">SCR006</strain>
    </source>
</reference>
<evidence type="ECO:0000256" key="1">
    <source>
        <dbReference type="ARBA" id="ARBA00005662"/>
    </source>
</evidence>
<gene>
    <name evidence="3" type="ORF">J3A84_00725</name>
</gene>
<dbReference type="Gene3D" id="3.60.21.10">
    <property type="match status" value="1"/>
</dbReference>
<dbReference type="RefSeq" id="WP_207598082.1">
    <property type="nucleotide sequence ID" value="NZ_JAFNJU010000001.1"/>
</dbReference>
<dbReference type="EMBL" id="JAFNJU010000001">
    <property type="protein sequence ID" value="MBO1263563.1"/>
    <property type="molecule type" value="Genomic_DNA"/>
</dbReference>
<accession>A0A939KHX6</accession>
<protein>
    <submittedName>
        <fullName evidence="3">CapA family protein</fullName>
    </submittedName>
</protein>
<dbReference type="SUPFAM" id="SSF56300">
    <property type="entry name" value="Metallo-dependent phosphatases"/>
    <property type="match status" value="1"/>
</dbReference>
<dbReference type="CDD" id="cd07381">
    <property type="entry name" value="MPP_CapA"/>
    <property type="match status" value="1"/>
</dbReference>
<dbReference type="PROSITE" id="PS51257">
    <property type="entry name" value="PROKAR_LIPOPROTEIN"/>
    <property type="match status" value="1"/>
</dbReference>
<organism evidence="3 4">
    <name type="scientific">Proteiniclasticum aestuarii</name>
    <dbReference type="NCBI Taxonomy" id="2817862"/>
    <lineage>
        <taxon>Bacteria</taxon>
        <taxon>Bacillati</taxon>
        <taxon>Bacillota</taxon>
        <taxon>Clostridia</taxon>
        <taxon>Eubacteriales</taxon>
        <taxon>Clostridiaceae</taxon>
        <taxon>Proteiniclasticum</taxon>
    </lineage>
</organism>
<dbReference type="Pfam" id="PF09587">
    <property type="entry name" value="PGA_cap"/>
    <property type="match status" value="1"/>
</dbReference>
<dbReference type="Proteomes" id="UP000664218">
    <property type="component" value="Unassembled WGS sequence"/>
</dbReference>
<proteinExistence type="inferred from homology"/>
<sequence>MMKFRHYAILIPILLPILFSGCTGNPSEELRTEPVIRNVIDPIVTTSLPINPYATEEDEVCINAVGDIMVHESQWLSQQVGPDTYDFTENFAQVKEIFTSDDLSIANLETTINEHKAIATYPRFNSPDALLDALDDAGFDLIGTANNHSMDTGMDGILSTIAELEERNLQYFGTHRDLGADKYLMKQIKGMNIGFAAFSTAYVHGNSVVINNIQSNGMEKHVNYMDLIKADNAFHTLKPVIDAMKENGAEFIILSLHWGNEYEKSANAYQKTLAQMLIDEGVGLILGSHPHMVQEMEFLTSNVSAHEGLVIYSMGNFLSNQRNEILNMTGTEDGVISRVILKRDSDHIIGIRSAEFIPTWVSRTEYGEYFRYEILPIDVDPSSTATRYSADEESLTESLMNTLRAIDSTTVKQLDLNHE</sequence>
<dbReference type="SMART" id="SM00854">
    <property type="entry name" value="PGA_cap"/>
    <property type="match status" value="1"/>
</dbReference>
<feature type="domain" description="Capsule synthesis protein CapA" evidence="2">
    <location>
        <begin position="61"/>
        <end position="321"/>
    </location>
</feature>
<dbReference type="InterPro" id="IPR052169">
    <property type="entry name" value="CW_Biosynth-Accessory"/>
</dbReference>
<dbReference type="PANTHER" id="PTHR33393">
    <property type="entry name" value="POLYGLUTAMINE SYNTHESIS ACCESSORY PROTEIN RV0574C-RELATED"/>
    <property type="match status" value="1"/>
</dbReference>
<dbReference type="InterPro" id="IPR019079">
    <property type="entry name" value="Capsule_synth_CapA"/>
</dbReference>
<dbReference type="AlphaFoldDB" id="A0A939KHX6"/>